<evidence type="ECO:0000256" key="1">
    <source>
        <dbReference type="SAM" id="MobiDB-lite"/>
    </source>
</evidence>
<dbReference type="EMBL" id="JH431702">
    <property type="status" value="NOT_ANNOTATED_CDS"/>
    <property type="molecule type" value="Genomic_DNA"/>
</dbReference>
<dbReference type="HOGENOM" id="CLU_1103955_0_0_1"/>
<organism evidence="2 3">
    <name type="scientific">Strigamia maritima</name>
    <name type="common">European centipede</name>
    <name type="synonym">Geophilus maritimus</name>
    <dbReference type="NCBI Taxonomy" id="126957"/>
    <lineage>
        <taxon>Eukaryota</taxon>
        <taxon>Metazoa</taxon>
        <taxon>Ecdysozoa</taxon>
        <taxon>Arthropoda</taxon>
        <taxon>Myriapoda</taxon>
        <taxon>Chilopoda</taxon>
        <taxon>Pleurostigmophora</taxon>
        <taxon>Geophilomorpha</taxon>
        <taxon>Linotaeniidae</taxon>
        <taxon>Strigamia</taxon>
    </lineage>
</organism>
<evidence type="ECO:0000313" key="2">
    <source>
        <dbReference type="EnsemblMetazoa" id="SMAR015092-PA"/>
    </source>
</evidence>
<dbReference type="Proteomes" id="UP000014500">
    <property type="component" value="Unassembled WGS sequence"/>
</dbReference>
<name>T1JML2_STRMM</name>
<accession>T1JML2</accession>
<evidence type="ECO:0000313" key="3">
    <source>
        <dbReference type="Proteomes" id="UP000014500"/>
    </source>
</evidence>
<protein>
    <submittedName>
        <fullName evidence="2">Uncharacterized protein</fullName>
    </submittedName>
</protein>
<reference evidence="2" key="2">
    <citation type="submission" date="2015-02" db="UniProtKB">
        <authorList>
            <consortium name="EnsemblMetazoa"/>
        </authorList>
    </citation>
    <scope>IDENTIFICATION</scope>
</reference>
<keyword evidence="3" id="KW-1185">Reference proteome</keyword>
<proteinExistence type="predicted"/>
<dbReference type="AlphaFoldDB" id="T1JML2"/>
<sequence length="252" mass="28168">MNLKTQRLPIYSISPLIDSGHWLQADFTNLEDYIEYIWMSGHGLAQAVPPASGNASEFVIDTWEQTEHSGNPIDDSEHASGSGEFMTSWLGSGPTSQHDSGTFLQRENGSTSQMPSGANSQREILLQEHQINELPVHRESRQSQGMGYESVSDRMPRRSSAFGEKRYKSKDRTRPSKSHSPVRRISEHISTAVQRLASLFQAVPKTKYVVTFPELVAPVPGQYCLLYLSHGVDNIHGMSDPFEIRAVPEIKN</sequence>
<feature type="compositionally biased region" description="Polar residues" evidence="1">
    <location>
        <begin position="89"/>
        <end position="120"/>
    </location>
</feature>
<feature type="region of interest" description="Disordered" evidence="1">
    <location>
        <begin position="69"/>
        <end position="120"/>
    </location>
</feature>
<reference evidence="3" key="1">
    <citation type="submission" date="2011-05" db="EMBL/GenBank/DDBJ databases">
        <authorList>
            <person name="Richards S.R."/>
            <person name="Qu J."/>
            <person name="Jiang H."/>
            <person name="Jhangiani S.N."/>
            <person name="Agravi P."/>
            <person name="Goodspeed R."/>
            <person name="Gross S."/>
            <person name="Mandapat C."/>
            <person name="Jackson L."/>
            <person name="Mathew T."/>
            <person name="Pu L."/>
            <person name="Thornton R."/>
            <person name="Saada N."/>
            <person name="Wilczek-Boney K.B."/>
            <person name="Lee S."/>
            <person name="Kovar C."/>
            <person name="Wu Y."/>
            <person name="Scherer S.E."/>
            <person name="Worley K.C."/>
            <person name="Muzny D.M."/>
            <person name="Gibbs R."/>
        </authorList>
    </citation>
    <scope>NUCLEOTIDE SEQUENCE</scope>
    <source>
        <strain evidence="3">Brora</strain>
    </source>
</reference>
<feature type="compositionally biased region" description="Basic and acidic residues" evidence="1">
    <location>
        <begin position="163"/>
        <end position="174"/>
    </location>
</feature>
<feature type="region of interest" description="Disordered" evidence="1">
    <location>
        <begin position="134"/>
        <end position="186"/>
    </location>
</feature>
<dbReference type="EnsemblMetazoa" id="SMAR015092-RA">
    <property type="protein sequence ID" value="SMAR015092-PA"/>
    <property type="gene ID" value="SMAR015092"/>
</dbReference>